<dbReference type="Pfam" id="PF02013">
    <property type="entry name" value="CBM_10"/>
    <property type="match status" value="3"/>
</dbReference>
<dbReference type="STRING" id="1754191.A0A1Y1V3V9"/>
<sequence length="1283" mass="145087">MRSYLKKISILAIAAAAASAELVKRDPYWIKMADVIQQVRPDFYYGVATTKSFFSNPKYKDIISTYNLHTGGNECKFYTIQGTQTFNTKQCDDSIAFAKKFGAKFRGHNLFWPANSPDWFKNYSDDIEEVKAYYLDYVAKVLDHYKDEEDIIYWDVVNESVTDDSTIDKYKLRYGSDRSNEFKGWDTYTEDIFTLAREHTNPNVKLIYNDYNAENNNGNFNGKTGAVYKYIKEMKEKGIPIDGVGLQMHISCNYTPNYEQLTELIDMYKEIGVEVHVTEIDVSMKNCKTHDQQRKLYMDVFRACFDNENCKVFTVWGAYDTESWIGASNVPLPFDDDMYPKDIYFDMLEYVMKQLPEDATYPTPTVTKPVAEPTSAENELKNAKYIVKPGEFMLNAAWQDWSWGNDENSFDDDGNYQATFQEEKYGALSLHTGDTFNAGKLHLELKSDTEGAPINIVVHTIEGNEFVTLETISSPSTEELEAYDIDVPAVSGDNYNRISIQDAWGKAITVTVNNIYFIPSEVPQENKPINTNGERYDLVKEGDYMINPKWQNWSWGVENSEFDDDGNMVNYIAAGTYGGVSFKRGDSNTFGKGTFHFKAMVNDTNAQIQVLFHTTADEYVAIGSVSDLSDSELVEYTLEVDEPTAEKYDRFTIQDVANNGLVLTLNDVYFISAASEAPETSVNTDGERYDIVKEGDYMIDAKWQNWSWGVEDNEFDDDGNMVNYITAGTWGGVSFKRGDSTLFGKGIFHFKAMVNDTNAQIQVLFHTTADEYVAIGSVSDLSDSELVEYTLEVDEPVAEMYDRITIQDVANNGLVLTLNDVYFISTPAESVEEPSTTEPVEEPTATESVQEPTEPAVEPEIKGTKYDIVKEGAVNSEWQNWSWGVNDSEIDENGAMANELNAGDWAGVSFKRSDTTKFGKFTLYFKAMVSDPKAVIQVILHNSADEDDSLNVGSFKGLSDSEMKEYTLEIDEEAKYDRITIQDIYNKGYTLYLNDVFIVIPEQESEPSTDEVSGTKYDIIKEGAVTSEWMNWSWGINDSEIDENGAMANELNAGDWAGVSFKRSDTTKFGKFTLYFKAMVSDPKAVIQVVVHNSSEEDDYTTVGSFKGLSDSEMKEYSLEVDVDAKYDRITIQDIYNKGYTLYINDVYIVVPEKEDEPIDENCWASALGFTCCKATKTVVMEDADGAWGVEDGFWCGIVEDTEDTCWSSKIGYPCCKENNVIYAIDSQGSWGYENDSWCGISKVNEECEFNTLGYSCCPDATVVYEDDHKWGYVNNHWCGVTF</sequence>
<feature type="chain" id="PRO_5011011803" description="Beta-xylanase" evidence="13">
    <location>
        <begin position="21"/>
        <end position="1283"/>
    </location>
</feature>
<dbReference type="SUPFAM" id="SSF49785">
    <property type="entry name" value="Galactose-binding domain-like"/>
    <property type="match status" value="5"/>
</dbReference>
<feature type="domain" description="CBM10" evidence="15">
    <location>
        <begin position="1162"/>
        <end position="1199"/>
    </location>
</feature>
<feature type="domain" description="GH10" evidence="14">
    <location>
        <begin position="29"/>
        <end position="350"/>
    </location>
</feature>
<dbReference type="PANTHER" id="PTHR31490:SF88">
    <property type="entry name" value="BETA-XYLANASE"/>
    <property type="match status" value="1"/>
</dbReference>
<feature type="signal peptide" evidence="13">
    <location>
        <begin position="1"/>
        <end position="20"/>
    </location>
</feature>
<evidence type="ECO:0000256" key="4">
    <source>
        <dbReference type="ARBA" id="ARBA00022729"/>
    </source>
</evidence>
<dbReference type="PROSITE" id="PS00591">
    <property type="entry name" value="GH10_1"/>
    <property type="match status" value="1"/>
</dbReference>
<reference evidence="16 17" key="2">
    <citation type="submission" date="2016-08" db="EMBL/GenBank/DDBJ databases">
        <title>Pervasive Adenine N6-methylation of Active Genes in Fungi.</title>
        <authorList>
            <consortium name="DOE Joint Genome Institute"/>
            <person name="Mondo S.J."/>
            <person name="Dannebaum R.O."/>
            <person name="Kuo R.C."/>
            <person name="Labutti K."/>
            <person name="Haridas S."/>
            <person name="Kuo A."/>
            <person name="Salamov A."/>
            <person name="Ahrendt S.R."/>
            <person name="Lipzen A."/>
            <person name="Sullivan W."/>
            <person name="Andreopoulos W.B."/>
            <person name="Clum A."/>
            <person name="Lindquist E."/>
            <person name="Daum C."/>
            <person name="Ramamoorthy G.K."/>
            <person name="Gryganskyi A."/>
            <person name="Culley D."/>
            <person name="Magnuson J.K."/>
            <person name="James T.Y."/>
            <person name="O'Malley M.A."/>
            <person name="Stajich J.E."/>
            <person name="Spatafora J.W."/>
            <person name="Visel A."/>
            <person name="Grigoriev I.V."/>
        </authorList>
    </citation>
    <scope>NUCLEOTIDE SEQUENCE [LARGE SCALE GENOMIC DNA]</scope>
    <source>
        <strain evidence="17">finn</strain>
    </source>
</reference>
<evidence type="ECO:0000313" key="17">
    <source>
        <dbReference type="Proteomes" id="UP000193719"/>
    </source>
</evidence>
<dbReference type="PRINTS" id="PR00134">
    <property type="entry name" value="GLHYDRLASE10"/>
</dbReference>
<proteinExistence type="inferred from homology"/>
<feature type="domain" description="CBM10" evidence="15">
    <location>
        <begin position="1205"/>
        <end position="1242"/>
    </location>
</feature>
<feature type="domain" description="CBM10" evidence="15">
    <location>
        <begin position="1247"/>
        <end position="1282"/>
    </location>
</feature>
<keyword evidence="9 11" id="KW-0624">Polysaccharide degradation</keyword>
<keyword evidence="3" id="KW-0858">Xylan degradation</keyword>
<dbReference type="SMART" id="SM00633">
    <property type="entry name" value="Glyco_10"/>
    <property type="match status" value="1"/>
</dbReference>
<dbReference type="Gene3D" id="2.60.120.430">
    <property type="entry name" value="Galactose-binding lectin"/>
    <property type="match status" value="5"/>
</dbReference>
<evidence type="ECO:0000256" key="9">
    <source>
        <dbReference type="ARBA" id="ARBA00023326"/>
    </source>
</evidence>
<dbReference type="PROSITE" id="PS51760">
    <property type="entry name" value="GH10_2"/>
    <property type="match status" value="1"/>
</dbReference>
<keyword evidence="5" id="KW-0677">Repeat</keyword>
<evidence type="ECO:0000259" key="14">
    <source>
        <dbReference type="PROSITE" id="PS51760"/>
    </source>
</evidence>
<comment type="catalytic activity">
    <reaction evidence="1 11">
        <text>Endohydrolysis of (1-&gt;4)-beta-D-xylosidic linkages in xylans.</text>
        <dbReference type="EC" id="3.2.1.8"/>
    </reaction>
</comment>
<evidence type="ECO:0000256" key="10">
    <source>
        <dbReference type="PROSITE-ProRule" id="PRU10061"/>
    </source>
</evidence>
<accession>A0A1Y1V3V9</accession>
<dbReference type="EMBL" id="MCFH01000035">
    <property type="protein sequence ID" value="ORX46469.1"/>
    <property type="molecule type" value="Genomic_DNA"/>
</dbReference>
<dbReference type="InterPro" id="IPR001000">
    <property type="entry name" value="GH10_dom"/>
</dbReference>
<evidence type="ECO:0000256" key="1">
    <source>
        <dbReference type="ARBA" id="ARBA00000681"/>
    </source>
</evidence>
<evidence type="ECO:0000256" key="6">
    <source>
        <dbReference type="ARBA" id="ARBA00022801"/>
    </source>
</evidence>
<dbReference type="Proteomes" id="UP000193719">
    <property type="component" value="Unassembled WGS sequence"/>
</dbReference>
<keyword evidence="17" id="KW-1185">Reference proteome</keyword>
<evidence type="ECO:0000313" key="16">
    <source>
        <dbReference type="EMBL" id="ORX46469.1"/>
    </source>
</evidence>
<comment type="similarity">
    <text evidence="2 11">Belongs to the glycosyl hydrolase 10 (cellulase F) family.</text>
</comment>
<feature type="compositionally biased region" description="Low complexity" evidence="12">
    <location>
        <begin position="829"/>
        <end position="849"/>
    </location>
</feature>
<evidence type="ECO:0000256" key="11">
    <source>
        <dbReference type="RuleBase" id="RU361174"/>
    </source>
</evidence>
<dbReference type="PANTHER" id="PTHR31490">
    <property type="entry name" value="GLYCOSYL HYDROLASE"/>
    <property type="match status" value="1"/>
</dbReference>
<evidence type="ECO:0000259" key="15">
    <source>
        <dbReference type="PROSITE" id="PS51763"/>
    </source>
</evidence>
<feature type="region of interest" description="Disordered" evidence="12">
    <location>
        <begin position="829"/>
        <end position="857"/>
    </location>
</feature>
<dbReference type="InterPro" id="IPR017853">
    <property type="entry name" value="GH"/>
</dbReference>
<dbReference type="Gene3D" id="3.90.1220.10">
    <property type="entry name" value="Cellulose docking domain, dockering"/>
    <property type="match status" value="3"/>
</dbReference>
<dbReference type="SUPFAM" id="SSF64571">
    <property type="entry name" value="Cellulose docking domain, dockering"/>
    <property type="match status" value="3"/>
</dbReference>
<keyword evidence="4 13" id="KW-0732">Signal</keyword>
<keyword evidence="7 11" id="KW-0119">Carbohydrate metabolism</keyword>
<dbReference type="InterPro" id="IPR044846">
    <property type="entry name" value="GH10"/>
</dbReference>
<reference evidence="16 17" key="1">
    <citation type="submission" date="2016-08" db="EMBL/GenBank/DDBJ databases">
        <title>Genomes of anaerobic fungi encode conserved fungal cellulosomes for biomass hydrolysis.</title>
        <authorList>
            <consortium name="DOE Joint Genome Institute"/>
            <person name="Haitjema C.H."/>
            <person name="Gilmore S.P."/>
            <person name="Henske J.K."/>
            <person name="Solomon K.V."/>
            <person name="De Groot R."/>
            <person name="Kuo A."/>
            <person name="Mondo S.J."/>
            <person name="Salamov A.A."/>
            <person name="Labutti K."/>
            <person name="Zhao Z."/>
            <person name="Chiniquy J."/>
            <person name="Barry K."/>
            <person name="Brewer H.M."/>
            <person name="Purvine S.O."/>
            <person name="Wright A.T."/>
            <person name="Boxma B."/>
            <person name="Van Alen T."/>
            <person name="Hackstein J.H."/>
            <person name="Baker S.E."/>
            <person name="Grigoriev I.V."/>
            <person name="O'Malley M.A."/>
        </authorList>
    </citation>
    <scope>NUCLEOTIDE SEQUENCE [LARGE SCALE GENOMIC DNA]</scope>
    <source>
        <strain evidence="17">finn</strain>
    </source>
</reference>
<protein>
    <recommendedName>
        <fullName evidence="11">Beta-xylanase</fullName>
        <ecNumber evidence="11">3.2.1.8</ecNumber>
    </recommendedName>
</protein>
<evidence type="ECO:0000256" key="7">
    <source>
        <dbReference type="ARBA" id="ARBA00023277"/>
    </source>
</evidence>
<dbReference type="EC" id="3.2.1.8" evidence="11"/>
<evidence type="ECO:0000256" key="8">
    <source>
        <dbReference type="ARBA" id="ARBA00023295"/>
    </source>
</evidence>
<evidence type="ECO:0000256" key="13">
    <source>
        <dbReference type="SAM" id="SignalP"/>
    </source>
</evidence>
<feature type="active site" description="Nucleophile" evidence="10">
    <location>
        <position position="279"/>
    </location>
</feature>
<keyword evidence="6 11" id="KW-0378">Hydrolase</keyword>
<dbReference type="GO" id="GO:0031176">
    <property type="term" value="F:endo-1,4-beta-xylanase activity"/>
    <property type="evidence" value="ECO:0007669"/>
    <property type="project" value="UniProtKB-EC"/>
</dbReference>
<evidence type="ECO:0000256" key="12">
    <source>
        <dbReference type="SAM" id="MobiDB-lite"/>
    </source>
</evidence>
<evidence type="ECO:0000256" key="2">
    <source>
        <dbReference type="ARBA" id="ARBA00007495"/>
    </source>
</evidence>
<dbReference type="InterPro" id="IPR031158">
    <property type="entry name" value="GH10_AS"/>
</dbReference>
<dbReference type="InterPro" id="IPR009034">
    <property type="entry name" value="Dockerin_dom_fun_sf"/>
</dbReference>
<name>A0A1Y1V3V9_9FUNG</name>
<dbReference type="InterPro" id="IPR008979">
    <property type="entry name" value="Galactose-bd-like_sf"/>
</dbReference>
<dbReference type="PROSITE" id="PS51763">
    <property type="entry name" value="CBM10"/>
    <property type="match status" value="3"/>
</dbReference>
<dbReference type="Pfam" id="PF00331">
    <property type="entry name" value="Glyco_hydro_10"/>
    <property type="match status" value="1"/>
</dbReference>
<keyword evidence="8 11" id="KW-0326">Glycosidase</keyword>
<gene>
    <name evidence="16" type="ORF">BCR36DRAFT_331995</name>
</gene>
<dbReference type="InterPro" id="IPR002883">
    <property type="entry name" value="CBM10/Dockerin_dom"/>
</dbReference>
<dbReference type="Gene3D" id="3.20.20.80">
    <property type="entry name" value="Glycosidases"/>
    <property type="match status" value="1"/>
</dbReference>
<dbReference type="OrthoDB" id="2146744at2759"/>
<comment type="caution">
    <text evidence="16">The sequence shown here is derived from an EMBL/GenBank/DDBJ whole genome shotgun (WGS) entry which is preliminary data.</text>
</comment>
<dbReference type="GO" id="GO:0045493">
    <property type="term" value="P:xylan catabolic process"/>
    <property type="evidence" value="ECO:0007669"/>
    <property type="project" value="UniProtKB-KW"/>
</dbReference>
<dbReference type="SUPFAM" id="SSF51445">
    <property type="entry name" value="(Trans)glycosidases"/>
    <property type="match status" value="1"/>
</dbReference>
<evidence type="ECO:0000256" key="5">
    <source>
        <dbReference type="ARBA" id="ARBA00022737"/>
    </source>
</evidence>
<organism evidence="16 17">
    <name type="scientific">Piromyces finnis</name>
    <dbReference type="NCBI Taxonomy" id="1754191"/>
    <lineage>
        <taxon>Eukaryota</taxon>
        <taxon>Fungi</taxon>
        <taxon>Fungi incertae sedis</taxon>
        <taxon>Chytridiomycota</taxon>
        <taxon>Chytridiomycota incertae sedis</taxon>
        <taxon>Neocallimastigomycetes</taxon>
        <taxon>Neocallimastigales</taxon>
        <taxon>Neocallimastigaceae</taxon>
        <taxon>Piromyces</taxon>
    </lineage>
</organism>
<evidence type="ECO:0000256" key="3">
    <source>
        <dbReference type="ARBA" id="ARBA00022651"/>
    </source>
</evidence>